<dbReference type="PANTHER" id="PTHR30405:SF11">
    <property type="entry name" value="RNA-GUIDED DNA ENDONUCLEASE RV2885C-RELATED"/>
    <property type="match status" value="1"/>
</dbReference>
<dbReference type="InterPro" id="IPR010095">
    <property type="entry name" value="Cas12f1-like_TNB"/>
</dbReference>
<evidence type="ECO:0000256" key="1">
    <source>
        <dbReference type="ARBA" id="ARBA00023125"/>
    </source>
</evidence>
<sequence>MPTITAKIQLYVNESQAESLRLTSKTYQKACNWLSERVVVSKNLNQRQLNNLYYKELRQRFGLKSQMAQSVMKTVIASYKSAQSNGHEWSLVHYKHPSYDVVEDLTGVRQATEKVHVKNRYVSVSWAFYQFRQFLEYKAQLYGHKVMVVSPKYTSQTCPKCGHVAKRNRNKKTHTFTCGNCSYQSNDDRIGAMNLY</sequence>
<dbReference type="PANTHER" id="PTHR30405">
    <property type="entry name" value="TRANSPOSASE"/>
    <property type="match status" value="1"/>
</dbReference>
<dbReference type="HOGENOM" id="CLU_1388751_0_0_9"/>
<dbReference type="PATRIC" id="fig|1461583.4.peg.1389"/>
<reference evidence="3" key="1">
    <citation type="submission" date="2014-07" db="EMBL/GenBank/DDBJ databases">
        <authorList>
            <person name="Urmite Genomes Urmite Genomes"/>
        </authorList>
    </citation>
    <scope>NUCLEOTIDE SEQUENCE</scope>
    <source>
        <strain evidence="3">13S34_air</strain>
    </source>
</reference>
<gene>
    <name evidence="3" type="ORF">BN1050_01433</name>
</gene>
<keyword evidence="1 3" id="KW-0238">DNA-binding</keyword>
<organism evidence="3">
    <name type="scientific">Metalysinibacillus saudimassiliensis</name>
    <dbReference type="NCBI Taxonomy" id="1461583"/>
    <lineage>
        <taxon>Bacteria</taxon>
        <taxon>Bacillati</taxon>
        <taxon>Bacillota</taxon>
        <taxon>Bacilli</taxon>
        <taxon>Bacillales</taxon>
        <taxon>Caryophanaceae</taxon>
        <taxon>Metalysinibacillus</taxon>
    </lineage>
</organism>
<proteinExistence type="predicted"/>
<dbReference type="EMBL" id="LN483075">
    <property type="protein sequence ID" value="CEA03092.1"/>
    <property type="molecule type" value="Genomic_DNA"/>
</dbReference>
<name>A0A078MCE4_9BACL</name>
<evidence type="ECO:0000313" key="3">
    <source>
        <dbReference type="EMBL" id="CEA03092.1"/>
    </source>
</evidence>
<accession>A0A078MCE4</accession>
<dbReference type="GO" id="GO:0003677">
    <property type="term" value="F:DNA binding"/>
    <property type="evidence" value="ECO:0007669"/>
    <property type="project" value="UniProtKB-KW"/>
</dbReference>
<dbReference type="Pfam" id="PF07282">
    <property type="entry name" value="Cas12f1-like_TNB"/>
    <property type="match status" value="1"/>
</dbReference>
<dbReference type="InterPro" id="IPR051399">
    <property type="entry name" value="RNA-guided_DNA_endo/Transpos"/>
</dbReference>
<evidence type="ECO:0000259" key="2">
    <source>
        <dbReference type="Pfam" id="PF07282"/>
    </source>
</evidence>
<protein>
    <submittedName>
        <fullName evidence="3">Putative transposase DNA-binding domain protein</fullName>
    </submittedName>
</protein>
<dbReference type="NCBIfam" id="TIGR01766">
    <property type="entry name" value="IS200/IS605 family accessory protein TnpB-like domain"/>
    <property type="match status" value="1"/>
</dbReference>
<dbReference type="AlphaFoldDB" id="A0A078MCE4"/>
<feature type="domain" description="Cas12f1-like TNB" evidence="2">
    <location>
        <begin position="128"/>
        <end position="195"/>
    </location>
</feature>